<accession>A0ABD0L256</accession>
<evidence type="ECO:0000313" key="2">
    <source>
        <dbReference type="Proteomes" id="UP001519460"/>
    </source>
</evidence>
<evidence type="ECO:0000313" key="1">
    <source>
        <dbReference type="EMBL" id="KAK7493210.1"/>
    </source>
</evidence>
<name>A0ABD0L256_9CAEN</name>
<sequence length="64" mass="6964">FPLIIGANLPLRETILPVVPGHCRSATSNDVPRRSESAVSRRGLRVCLTISVNSPVHDLIIFAM</sequence>
<comment type="caution">
    <text evidence="1">The sequence shown here is derived from an EMBL/GenBank/DDBJ whole genome shotgun (WGS) entry which is preliminary data.</text>
</comment>
<dbReference type="EMBL" id="JACVVK020000095">
    <property type="protein sequence ID" value="KAK7493210.1"/>
    <property type="molecule type" value="Genomic_DNA"/>
</dbReference>
<feature type="non-terminal residue" evidence="1">
    <location>
        <position position="1"/>
    </location>
</feature>
<gene>
    <name evidence="1" type="ORF">BaRGS_00015547</name>
</gene>
<protein>
    <submittedName>
        <fullName evidence="1">Uncharacterized protein</fullName>
    </submittedName>
</protein>
<proteinExistence type="predicted"/>
<dbReference type="AlphaFoldDB" id="A0ABD0L256"/>
<organism evidence="1 2">
    <name type="scientific">Batillaria attramentaria</name>
    <dbReference type="NCBI Taxonomy" id="370345"/>
    <lineage>
        <taxon>Eukaryota</taxon>
        <taxon>Metazoa</taxon>
        <taxon>Spiralia</taxon>
        <taxon>Lophotrochozoa</taxon>
        <taxon>Mollusca</taxon>
        <taxon>Gastropoda</taxon>
        <taxon>Caenogastropoda</taxon>
        <taxon>Sorbeoconcha</taxon>
        <taxon>Cerithioidea</taxon>
        <taxon>Batillariidae</taxon>
        <taxon>Batillaria</taxon>
    </lineage>
</organism>
<dbReference type="Proteomes" id="UP001519460">
    <property type="component" value="Unassembled WGS sequence"/>
</dbReference>
<keyword evidence="2" id="KW-1185">Reference proteome</keyword>
<reference evidence="1 2" key="1">
    <citation type="journal article" date="2023" name="Sci. Data">
        <title>Genome assembly of the Korean intertidal mud-creeper Batillaria attramentaria.</title>
        <authorList>
            <person name="Patra A.K."/>
            <person name="Ho P.T."/>
            <person name="Jun S."/>
            <person name="Lee S.J."/>
            <person name="Kim Y."/>
            <person name="Won Y.J."/>
        </authorList>
    </citation>
    <scope>NUCLEOTIDE SEQUENCE [LARGE SCALE GENOMIC DNA]</scope>
    <source>
        <strain evidence="1">Wonlab-2016</strain>
    </source>
</reference>